<dbReference type="PANTHER" id="PTHR40033:SF1">
    <property type="entry name" value="CITRATE-SODIUM SYMPORTER"/>
    <property type="match status" value="1"/>
</dbReference>
<keyword evidence="1" id="KW-0769">Symport</keyword>
<feature type="transmembrane region" description="Helical" evidence="2">
    <location>
        <begin position="59"/>
        <end position="76"/>
    </location>
</feature>
<feature type="transmembrane region" description="Helical" evidence="2">
    <location>
        <begin position="29"/>
        <end position="53"/>
    </location>
</feature>
<gene>
    <name evidence="3" type="ORF">CHH72_15620</name>
</gene>
<dbReference type="Proteomes" id="UP000216207">
    <property type="component" value="Unassembled WGS sequence"/>
</dbReference>
<evidence type="ECO:0000256" key="1">
    <source>
        <dbReference type="PIRNR" id="PIRNR005348"/>
    </source>
</evidence>
<dbReference type="AlphaFoldDB" id="A0A268NWV1"/>
<dbReference type="GO" id="GO:0005886">
    <property type="term" value="C:plasma membrane"/>
    <property type="evidence" value="ECO:0007669"/>
    <property type="project" value="UniProtKB-SubCell"/>
</dbReference>
<keyword evidence="1" id="KW-1003">Cell membrane</keyword>
<feature type="transmembrane region" description="Helical" evidence="2">
    <location>
        <begin position="273"/>
        <end position="292"/>
    </location>
</feature>
<evidence type="ECO:0000313" key="4">
    <source>
        <dbReference type="Proteomes" id="UP000216207"/>
    </source>
</evidence>
<protein>
    <submittedName>
        <fullName evidence="3">Malate permease</fullName>
    </submittedName>
</protein>
<sequence length="449" mass="47587">MEQIKTVSEPSERKYQHEHDRASSRWNPFYWKVGVLPFPIYIAIAAIVLAAAYFQKLPADMIGGFAIIMVAGMLLGEIGSRLPIIKSIGGPAILALFVPSAFMFFGWLNETTVNAVSNLMTTSNFLYFYIACLVAGSILGMNRVVLIQGITKMLVPLVAGTAVSMAAGVGMGLLLGYEAKHTLFFIVVPILAGGIGEGILPLSAGYSTILGIPAAELISQLIPAAIIGNIFAIIGAALLKQLGAKKPHLTGKGVLVKTKGPVMPKSIDDTKPVNFALMGAGLLVACSFYVFGHLMESSLHIPAAILMILIAAIAKVLKLIPEQLEQGAFHLYKFVSTSFTWPLMVGLGLLFIPLEDVAGIISFSYVLICATVVFAMIATGYFVGQWLNMHPVDSGIVTGCHSGLGGTGDVAILSASDRMSLMPFAQVATRLGGAGTVILATFVLRWLGL</sequence>
<dbReference type="PIRSF" id="PIRSF005348">
    <property type="entry name" value="YxkH"/>
    <property type="match status" value="1"/>
</dbReference>
<feature type="transmembrane region" description="Helical" evidence="2">
    <location>
        <begin position="221"/>
        <end position="239"/>
    </location>
</feature>
<proteinExistence type="inferred from homology"/>
<feature type="transmembrane region" description="Helical" evidence="2">
    <location>
        <begin position="363"/>
        <end position="383"/>
    </location>
</feature>
<organism evidence="3 4">
    <name type="scientific">Shouchella clausii</name>
    <name type="common">Alkalihalobacillus clausii</name>
    <dbReference type="NCBI Taxonomy" id="79880"/>
    <lineage>
        <taxon>Bacteria</taxon>
        <taxon>Bacillati</taxon>
        <taxon>Bacillota</taxon>
        <taxon>Bacilli</taxon>
        <taxon>Bacillales</taxon>
        <taxon>Bacillaceae</taxon>
        <taxon>Shouchella</taxon>
    </lineage>
</organism>
<accession>A0A268NWV1</accession>
<dbReference type="PANTHER" id="PTHR40033">
    <property type="entry name" value="NA(+)-MALATE SYMPORTER"/>
    <property type="match status" value="1"/>
</dbReference>
<dbReference type="GO" id="GO:0015293">
    <property type="term" value="F:symporter activity"/>
    <property type="evidence" value="ECO:0007669"/>
    <property type="project" value="UniProtKB-UniRule"/>
</dbReference>
<dbReference type="GO" id="GO:0008514">
    <property type="term" value="F:organic anion transmembrane transporter activity"/>
    <property type="evidence" value="ECO:0007669"/>
    <property type="project" value="InterPro"/>
</dbReference>
<evidence type="ECO:0000256" key="2">
    <source>
        <dbReference type="SAM" id="Phobius"/>
    </source>
</evidence>
<keyword evidence="1" id="KW-0813">Transport</keyword>
<feature type="transmembrane region" description="Helical" evidence="2">
    <location>
        <begin position="127"/>
        <end position="146"/>
    </location>
</feature>
<feature type="transmembrane region" description="Helical" evidence="2">
    <location>
        <begin position="427"/>
        <end position="447"/>
    </location>
</feature>
<comment type="caution">
    <text evidence="3">The sequence shown here is derived from an EMBL/GenBank/DDBJ whole genome shotgun (WGS) entry which is preliminary data.</text>
</comment>
<feature type="transmembrane region" description="Helical" evidence="2">
    <location>
        <begin position="153"/>
        <end position="177"/>
    </location>
</feature>
<feature type="transmembrane region" description="Helical" evidence="2">
    <location>
        <begin position="183"/>
        <end position="209"/>
    </location>
</feature>
<dbReference type="Pfam" id="PF03390">
    <property type="entry name" value="2HCT"/>
    <property type="match status" value="1"/>
</dbReference>
<dbReference type="InterPro" id="IPR004679">
    <property type="entry name" value="2-OHcarboxylate_transport"/>
</dbReference>
<dbReference type="EMBL" id="NPCC01000024">
    <property type="protein sequence ID" value="PAE88017.1"/>
    <property type="molecule type" value="Genomic_DNA"/>
</dbReference>
<reference evidence="3 4" key="1">
    <citation type="submission" date="2017-07" db="EMBL/GenBank/DDBJ databases">
        <title>Isolation and whole genome analysis of endospore-forming bacteria from heroin.</title>
        <authorList>
            <person name="Kalinowski J."/>
            <person name="Ahrens B."/>
            <person name="Al-Dilaimi A."/>
            <person name="Winkler A."/>
            <person name="Wibberg D."/>
            <person name="Schleenbecker U."/>
            <person name="Ruckert C."/>
            <person name="Wolfel R."/>
            <person name="Grass G."/>
        </authorList>
    </citation>
    <scope>NUCLEOTIDE SEQUENCE [LARGE SCALE GENOMIC DNA]</scope>
    <source>
        <strain evidence="3 4">7539</strain>
    </source>
</reference>
<name>A0A268NWV1_SHOCL</name>
<comment type="similarity">
    <text evidence="1">Belongs to the 2-hydroxycarboxylate transporter (2-HCT) (TC 2.A.24) family.</text>
</comment>
<feature type="transmembrane region" description="Helical" evidence="2">
    <location>
        <begin position="329"/>
        <end position="351"/>
    </location>
</feature>
<keyword evidence="2" id="KW-1133">Transmembrane helix</keyword>
<comment type="subcellular location">
    <subcellularLocation>
        <location evidence="1">Cell membrane</location>
    </subcellularLocation>
</comment>
<keyword evidence="1 2" id="KW-0472">Membrane</keyword>
<keyword evidence="2" id="KW-0812">Transmembrane</keyword>
<feature type="transmembrane region" description="Helical" evidence="2">
    <location>
        <begin position="299"/>
        <end position="317"/>
    </location>
</feature>
<feature type="transmembrane region" description="Helical" evidence="2">
    <location>
        <begin position="88"/>
        <end position="107"/>
    </location>
</feature>
<evidence type="ECO:0000313" key="3">
    <source>
        <dbReference type="EMBL" id="PAE88017.1"/>
    </source>
</evidence>